<dbReference type="Proteomes" id="UP000305067">
    <property type="component" value="Unassembled WGS sequence"/>
</dbReference>
<organism evidence="2 3">
    <name type="scientific">Pterulicium gracile</name>
    <dbReference type="NCBI Taxonomy" id="1884261"/>
    <lineage>
        <taxon>Eukaryota</taxon>
        <taxon>Fungi</taxon>
        <taxon>Dikarya</taxon>
        <taxon>Basidiomycota</taxon>
        <taxon>Agaricomycotina</taxon>
        <taxon>Agaricomycetes</taxon>
        <taxon>Agaricomycetidae</taxon>
        <taxon>Agaricales</taxon>
        <taxon>Pleurotineae</taxon>
        <taxon>Pterulaceae</taxon>
        <taxon>Pterulicium</taxon>
    </lineage>
</organism>
<feature type="transmembrane region" description="Helical" evidence="1">
    <location>
        <begin position="43"/>
        <end position="64"/>
    </location>
</feature>
<dbReference type="STRING" id="1884261.A0A5C3QVP2"/>
<reference evidence="2 3" key="1">
    <citation type="journal article" date="2019" name="Nat. Ecol. Evol.">
        <title>Megaphylogeny resolves global patterns of mushroom evolution.</title>
        <authorList>
            <person name="Varga T."/>
            <person name="Krizsan K."/>
            <person name="Foldi C."/>
            <person name="Dima B."/>
            <person name="Sanchez-Garcia M."/>
            <person name="Sanchez-Ramirez S."/>
            <person name="Szollosi G.J."/>
            <person name="Szarkandi J.G."/>
            <person name="Papp V."/>
            <person name="Albert L."/>
            <person name="Andreopoulos W."/>
            <person name="Angelini C."/>
            <person name="Antonin V."/>
            <person name="Barry K.W."/>
            <person name="Bougher N.L."/>
            <person name="Buchanan P."/>
            <person name="Buyck B."/>
            <person name="Bense V."/>
            <person name="Catcheside P."/>
            <person name="Chovatia M."/>
            <person name="Cooper J."/>
            <person name="Damon W."/>
            <person name="Desjardin D."/>
            <person name="Finy P."/>
            <person name="Geml J."/>
            <person name="Haridas S."/>
            <person name="Hughes K."/>
            <person name="Justo A."/>
            <person name="Karasinski D."/>
            <person name="Kautmanova I."/>
            <person name="Kiss B."/>
            <person name="Kocsube S."/>
            <person name="Kotiranta H."/>
            <person name="LaButti K.M."/>
            <person name="Lechner B.E."/>
            <person name="Liimatainen K."/>
            <person name="Lipzen A."/>
            <person name="Lukacs Z."/>
            <person name="Mihaltcheva S."/>
            <person name="Morgado L.N."/>
            <person name="Niskanen T."/>
            <person name="Noordeloos M.E."/>
            <person name="Ohm R.A."/>
            <person name="Ortiz-Santana B."/>
            <person name="Ovrebo C."/>
            <person name="Racz N."/>
            <person name="Riley R."/>
            <person name="Savchenko A."/>
            <person name="Shiryaev A."/>
            <person name="Soop K."/>
            <person name="Spirin V."/>
            <person name="Szebenyi C."/>
            <person name="Tomsovsky M."/>
            <person name="Tulloss R.E."/>
            <person name="Uehling J."/>
            <person name="Grigoriev I.V."/>
            <person name="Vagvolgyi C."/>
            <person name="Papp T."/>
            <person name="Martin F.M."/>
            <person name="Miettinen O."/>
            <person name="Hibbett D.S."/>
            <person name="Nagy L.G."/>
        </authorList>
    </citation>
    <scope>NUCLEOTIDE SEQUENCE [LARGE SCALE GENOMIC DNA]</scope>
    <source>
        <strain evidence="2 3">CBS 309.79</strain>
    </source>
</reference>
<keyword evidence="1" id="KW-0472">Membrane</keyword>
<keyword evidence="1" id="KW-1133">Transmembrane helix</keyword>
<dbReference type="EMBL" id="ML178815">
    <property type="protein sequence ID" value="TFL06083.1"/>
    <property type="molecule type" value="Genomic_DNA"/>
</dbReference>
<evidence type="ECO:0008006" key="4">
    <source>
        <dbReference type="Google" id="ProtNLM"/>
    </source>
</evidence>
<feature type="transmembrane region" description="Helical" evidence="1">
    <location>
        <begin position="6"/>
        <end position="23"/>
    </location>
</feature>
<keyword evidence="3" id="KW-1185">Reference proteome</keyword>
<keyword evidence="1" id="KW-0812">Transmembrane</keyword>
<evidence type="ECO:0000313" key="3">
    <source>
        <dbReference type="Proteomes" id="UP000305067"/>
    </source>
</evidence>
<sequence length="329" mass="37023">MQSDTAISPICFSALSFLLFYDYSLTFFEEVELLWFGVKNSIFYLSLLSRFLPMILSIIIFAAFHDTGWTGKVCLPFTVLHWLPLPLLLIPGEVALIIRLRSLIPFHSAPAARRGISLASKTLRAFILPKVWMTTLLVFPLLGQAITALYAMTKSLPSNADALETYTSCVTKVSFKHSVVFAAILMTYDILLFLQTLALSMRGEAEFKGLPSERLLSVIRRDASALVAVSLTCTTAWVLLEVFGRPDFKCMLIYPSIFLRSILLHRVILSLRRATRETKGSYWASEDGLNLERLSFEEPMSFQPGPIRTNVSIELRDMHDELNGNASPR</sequence>
<feature type="transmembrane region" description="Helical" evidence="1">
    <location>
        <begin position="79"/>
        <end position="98"/>
    </location>
</feature>
<protein>
    <recommendedName>
        <fullName evidence="4">Transmembrane protein</fullName>
    </recommendedName>
</protein>
<evidence type="ECO:0000313" key="2">
    <source>
        <dbReference type="EMBL" id="TFL06083.1"/>
    </source>
</evidence>
<gene>
    <name evidence="2" type="ORF">BDV98DRAFT_137699</name>
</gene>
<feature type="transmembrane region" description="Helical" evidence="1">
    <location>
        <begin position="131"/>
        <end position="152"/>
    </location>
</feature>
<dbReference type="AlphaFoldDB" id="A0A5C3QVP2"/>
<feature type="transmembrane region" description="Helical" evidence="1">
    <location>
        <begin position="222"/>
        <end position="240"/>
    </location>
</feature>
<proteinExistence type="predicted"/>
<feature type="transmembrane region" description="Helical" evidence="1">
    <location>
        <begin position="180"/>
        <end position="201"/>
    </location>
</feature>
<evidence type="ECO:0000256" key="1">
    <source>
        <dbReference type="SAM" id="Phobius"/>
    </source>
</evidence>
<feature type="transmembrane region" description="Helical" evidence="1">
    <location>
        <begin position="252"/>
        <end position="269"/>
    </location>
</feature>
<accession>A0A5C3QVP2</accession>
<name>A0A5C3QVP2_9AGAR</name>